<evidence type="ECO:0000256" key="11">
    <source>
        <dbReference type="ARBA" id="ARBA00023033"/>
    </source>
</evidence>
<evidence type="ECO:0008006" key="20">
    <source>
        <dbReference type="Google" id="ProtNLM"/>
    </source>
</evidence>
<sequence length="493" mass="56970">MGFNEVGGMGFYVGILLGVMFILKWVLKSVNIWIYERGFGKTKRERLPPGDMGWPFVGNMWSFIRACNSGDPDSFISSFVHRFGSRSMYKLFMYGKPSIIVTTPEACRKIFFDDDAFKFTWPTSGLELIGKKSFLAISYEDHKRLRKLTAAPISGHEALFLYTQYIETKVVSALENWSQMGQIEFLTQLRKLTYQIIMYIFIGSESEDMMEVMEKEYTTLNYGLRAMAINIPGFVYHAALKARKNLVTMLQAIVSERRKKREATHGMSKSDMLDGLLDTEDENGKKLNDEEIIDTLIMYLNAGHESSAHLIMWSTIYLQSHPECFKIAKEEQEQIVKDMPSGQGKLTLNEFRKMKYLSKVIDETLRLVTFSFLTFREATKDAEIEGHFIPKGWRVLIWFRPIHHNPEIYPKPKEFNPSRWDDYVPKAGTFLPFGAGTRYCPGNELAKLEISIFLHHFLLNYKLERNNPTCPTIYLPHCRPKDMCLGSIIKVSK</sequence>
<dbReference type="PRINTS" id="PR00463">
    <property type="entry name" value="EP450I"/>
</dbReference>
<evidence type="ECO:0000256" key="10">
    <source>
        <dbReference type="ARBA" id="ARBA00023004"/>
    </source>
</evidence>
<evidence type="ECO:0000256" key="15">
    <source>
        <dbReference type="PIRSR" id="PIRSR602401-1"/>
    </source>
</evidence>
<evidence type="ECO:0000256" key="13">
    <source>
        <dbReference type="ARBA" id="ARBA00037909"/>
    </source>
</evidence>
<comment type="pathway">
    <text evidence="3">Hormone biosynthesis.</text>
</comment>
<evidence type="ECO:0000256" key="6">
    <source>
        <dbReference type="ARBA" id="ARBA00022692"/>
    </source>
</evidence>
<dbReference type="GO" id="GO:0016132">
    <property type="term" value="P:brassinosteroid biosynthetic process"/>
    <property type="evidence" value="ECO:0007669"/>
    <property type="project" value="TreeGrafter"/>
</dbReference>
<keyword evidence="5 15" id="KW-0349">Heme</keyword>
<evidence type="ECO:0000256" key="5">
    <source>
        <dbReference type="ARBA" id="ARBA00022617"/>
    </source>
</evidence>
<dbReference type="GO" id="GO:0005506">
    <property type="term" value="F:iron ion binding"/>
    <property type="evidence" value="ECO:0007669"/>
    <property type="project" value="InterPro"/>
</dbReference>
<dbReference type="Gene3D" id="1.10.630.10">
    <property type="entry name" value="Cytochrome P450"/>
    <property type="match status" value="1"/>
</dbReference>
<feature type="binding site" description="axial binding residue" evidence="15">
    <location>
        <position position="440"/>
    </location>
    <ligand>
        <name>heme</name>
        <dbReference type="ChEBI" id="CHEBI:30413"/>
    </ligand>
    <ligandPart>
        <name>Fe</name>
        <dbReference type="ChEBI" id="CHEBI:18248"/>
    </ligandPart>
</feature>
<organism evidence="18 19">
    <name type="scientific">Deinandra increscens subsp. villosa</name>
    <dbReference type="NCBI Taxonomy" id="3103831"/>
    <lineage>
        <taxon>Eukaryota</taxon>
        <taxon>Viridiplantae</taxon>
        <taxon>Streptophyta</taxon>
        <taxon>Embryophyta</taxon>
        <taxon>Tracheophyta</taxon>
        <taxon>Spermatophyta</taxon>
        <taxon>Magnoliopsida</taxon>
        <taxon>eudicotyledons</taxon>
        <taxon>Gunneridae</taxon>
        <taxon>Pentapetalae</taxon>
        <taxon>asterids</taxon>
        <taxon>campanulids</taxon>
        <taxon>Asterales</taxon>
        <taxon>Asteraceae</taxon>
        <taxon>Asteroideae</taxon>
        <taxon>Heliantheae alliance</taxon>
        <taxon>Madieae</taxon>
        <taxon>Madiinae</taxon>
        <taxon>Deinandra</taxon>
    </lineage>
</organism>
<dbReference type="FunFam" id="1.10.630.10:FF:000052">
    <property type="entry name" value="Ent-kaurenoic acid oxidase"/>
    <property type="match status" value="1"/>
</dbReference>
<dbReference type="InterPro" id="IPR036396">
    <property type="entry name" value="Cyt_P450_sf"/>
</dbReference>
<dbReference type="GO" id="GO:0051777">
    <property type="term" value="F:ent-kaurenoic acid monooxygenase activity"/>
    <property type="evidence" value="ECO:0007669"/>
    <property type="project" value="TreeGrafter"/>
</dbReference>
<comment type="cofactor">
    <cofactor evidence="1 15">
        <name>heme</name>
        <dbReference type="ChEBI" id="CHEBI:30413"/>
    </cofactor>
</comment>
<comment type="similarity">
    <text evidence="4 16">Belongs to the cytochrome P450 family.</text>
</comment>
<dbReference type="PRINTS" id="PR00385">
    <property type="entry name" value="P450"/>
</dbReference>
<protein>
    <recommendedName>
        <fullName evidence="20">Ent-kaurenoic acid oxidase</fullName>
    </recommendedName>
</protein>
<dbReference type="GO" id="GO:0016020">
    <property type="term" value="C:membrane"/>
    <property type="evidence" value="ECO:0007669"/>
    <property type="project" value="UniProtKB-SubCell"/>
</dbReference>
<keyword evidence="6 17" id="KW-0812">Transmembrane</keyword>
<feature type="transmembrane region" description="Helical" evidence="17">
    <location>
        <begin position="6"/>
        <end position="27"/>
    </location>
</feature>
<keyword evidence="8 17" id="KW-1133">Transmembrane helix</keyword>
<dbReference type="GO" id="GO:0005783">
    <property type="term" value="C:endoplasmic reticulum"/>
    <property type="evidence" value="ECO:0007669"/>
    <property type="project" value="TreeGrafter"/>
</dbReference>
<keyword evidence="19" id="KW-1185">Reference proteome</keyword>
<dbReference type="GO" id="GO:0009686">
    <property type="term" value="P:gibberellin biosynthetic process"/>
    <property type="evidence" value="ECO:0007669"/>
    <property type="project" value="UniProtKB-ARBA"/>
</dbReference>
<evidence type="ECO:0000256" key="2">
    <source>
        <dbReference type="ARBA" id="ARBA00004167"/>
    </source>
</evidence>
<evidence type="ECO:0000256" key="8">
    <source>
        <dbReference type="ARBA" id="ARBA00022989"/>
    </source>
</evidence>
<evidence type="ECO:0000256" key="12">
    <source>
        <dbReference type="ARBA" id="ARBA00023136"/>
    </source>
</evidence>
<dbReference type="GO" id="GO:0010268">
    <property type="term" value="P:brassinosteroid homeostasis"/>
    <property type="evidence" value="ECO:0007669"/>
    <property type="project" value="TreeGrafter"/>
</dbReference>
<reference evidence="18 19" key="1">
    <citation type="submission" date="2024-04" db="EMBL/GenBank/DDBJ databases">
        <title>The reference genome of an endangered Asteraceae, Deinandra increscens subsp. villosa, native to the Central Coast of California.</title>
        <authorList>
            <person name="Guilliams M."/>
            <person name="Hasenstab-Lehman K."/>
            <person name="Meyer R."/>
            <person name="Mcevoy S."/>
        </authorList>
    </citation>
    <scope>NUCLEOTIDE SEQUENCE [LARGE SCALE GENOMIC DNA]</scope>
    <source>
        <tissue evidence="18">Leaf</tissue>
    </source>
</reference>
<keyword evidence="11 16" id="KW-0503">Monooxygenase</keyword>
<dbReference type="InterPro" id="IPR017972">
    <property type="entry name" value="Cyt_P450_CS"/>
</dbReference>
<evidence type="ECO:0000313" key="18">
    <source>
        <dbReference type="EMBL" id="KAK9049082.1"/>
    </source>
</evidence>
<dbReference type="EMBL" id="JBCNJP010008515">
    <property type="protein sequence ID" value="KAK9049082.1"/>
    <property type="molecule type" value="Genomic_DNA"/>
</dbReference>
<keyword evidence="12 17" id="KW-0472">Membrane</keyword>
<dbReference type="SUPFAM" id="SSF48264">
    <property type="entry name" value="Cytochrome P450"/>
    <property type="match status" value="1"/>
</dbReference>
<evidence type="ECO:0000256" key="9">
    <source>
        <dbReference type="ARBA" id="ARBA00023002"/>
    </source>
</evidence>
<evidence type="ECO:0000256" key="1">
    <source>
        <dbReference type="ARBA" id="ARBA00001971"/>
    </source>
</evidence>
<comment type="caution">
    <text evidence="18">The sequence shown here is derived from an EMBL/GenBank/DDBJ whole genome shotgun (WGS) entry which is preliminary data.</text>
</comment>
<dbReference type="Pfam" id="PF00067">
    <property type="entry name" value="p450"/>
    <property type="match status" value="1"/>
</dbReference>
<evidence type="ECO:0000256" key="4">
    <source>
        <dbReference type="ARBA" id="ARBA00010617"/>
    </source>
</evidence>
<evidence type="ECO:0000256" key="3">
    <source>
        <dbReference type="ARBA" id="ARBA00004972"/>
    </source>
</evidence>
<keyword evidence="10 15" id="KW-0408">Iron</keyword>
<dbReference type="PROSITE" id="PS00086">
    <property type="entry name" value="CYTOCHROME_P450"/>
    <property type="match status" value="1"/>
</dbReference>
<keyword evidence="7 15" id="KW-0479">Metal-binding</keyword>
<proteinExistence type="inferred from homology"/>
<dbReference type="PANTHER" id="PTHR24286">
    <property type="entry name" value="CYTOCHROME P450 26"/>
    <property type="match status" value="1"/>
</dbReference>
<gene>
    <name evidence="18" type="ORF">SSX86_031951</name>
</gene>
<keyword evidence="9 16" id="KW-0560">Oxidoreductase</keyword>
<dbReference type="GO" id="GO:0020037">
    <property type="term" value="F:heme binding"/>
    <property type="evidence" value="ECO:0007669"/>
    <property type="project" value="InterPro"/>
</dbReference>
<evidence type="ECO:0000256" key="16">
    <source>
        <dbReference type="RuleBase" id="RU000461"/>
    </source>
</evidence>
<dbReference type="PANTHER" id="PTHR24286:SF356">
    <property type="entry name" value="ENT-KAURENOIC ACID OXIDASE 2"/>
    <property type="match status" value="1"/>
</dbReference>
<evidence type="ECO:0000256" key="14">
    <source>
        <dbReference type="ARBA" id="ARBA00059142"/>
    </source>
</evidence>
<evidence type="ECO:0000256" key="7">
    <source>
        <dbReference type="ARBA" id="ARBA00022723"/>
    </source>
</evidence>
<accession>A0AAP0C807</accession>
<dbReference type="InterPro" id="IPR001128">
    <property type="entry name" value="Cyt_P450"/>
</dbReference>
<comment type="pathway">
    <text evidence="13">Plant hormone biosynthesis; gibberellin biosynthesis.</text>
</comment>
<dbReference type="Proteomes" id="UP001408789">
    <property type="component" value="Unassembled WGS sequence"/>
</dbReference>
<name>A0AAP0C807_9ASTR</name>
<evidence type="ECO:0000313" key="19">
    <source>
        <dbReference type="Proteomes" id="UP001408789"/>
    </source>
</evidence>
<comment type="subcellular location">
    <subcellularLocation>
        <location evidence="2">Membrane</location>
        <topology evidence="2">Single-pass membrane protein</topology>
    </subcellularLocation>
</comment>
<dbReference type="AlphaFoldDB" id="A0AAP0C807"/>
<comment type="function">
    <text evidence="14">Catalyzes three successive oxidations of ent-kaurenoic acid giving gibberellin 12 (GA12), a key step in gibberellins (GAs) biosynthesis. GAs, which are involved many processes, including stem elongation, play a central role in plant development.</text>
</comment>
<dbReference type="GO" id="GO:0016125">
    <property type="term" value="P:sterol metabolic process"/>
    <property type="evidence" value="ECO:0007669"/>
    <property type="project" value="TreeGrafter"/>
</dbReference>
<evidence type="ECO:0000256" key="17">
    <source>
        <dbReference type="SAM" id="Phobius"/>
    </source>
</evidence>
<dbReference type="InterPro" id="IPR002401">
    <property type="entry name" value="Cyt_P450_E_grp-I"/>
</dbReference>